<evidence type="ECO:0000256" key="1">
    <source>
        <dbReference type="SAM" id="MobiDB-lite"/>
    </source>
</evidence>
<feature type="transmembrane region" description="Helical" evidence="2">
    <location>
        <begin position="323"/>
        <end position="346"/>
    </location>
</feature>
<organism evidence="6 7">
    <name type="scientific">Erysiphe pulchra</name>
    <dbReference type="NCBI Taxonomy" id="225359"/>
    <lineage>
        <taxon>Eukaryota</taxon>
        <taxon>Fungi</taxon>
        <taxon>Dikarya</taxon>
        <taxon>Ascomycota</taxon>
        <taxon>Pezizomycotina</taxon>
        <taxon>Leotiomycetes</taxon>
        <taxon>Erysiphales</taxon>
        <taxon>Erysiphaceae</taxon>
        <taxon>Erysiphe</taxon>
    </lineage>
</organism>
<dbReference type="PANTHER" id="PTHR36853">
    <property type="entry name" value="EXPRESSED PROTEIN"/>
    <property type="match status" value="1"/>
</dbReference>
<feature type="region of interest" description="Disordered" evidence="1">
    <location>
        <begin position="192"/>
        <end position="211"/>
    </location>
</feature>
<evidence type="ECO:0000256" key="2">
    <source>
        <dbReference type="SAM" id="Phobius"/>
    </source>
</evidence>
<protein>
    <submittedName>
        <fullName evidence="6">Uncharacterized protein</fullName>
    </submittedName>
</protein>
<dbReference type="OrthoDB" id="5583277at2759"/>
<dbReference type="Pfam" id="PF12955">
    <property type="entry name" value="Vps3844_C"/>
    <property type="match status" value="1"/>
</dbReference>
<dbReference type="PANTHER" id="PTHR36853:SF1">
    <property type="entry name" value="DUF3844 DOMAIN-CONTAINING PROTEIN"/>
    <property type="match status" value="1"/>
</dbReference>
<feature type="domain" description="Vacuolar sorting protein Vps3844 N-terminal" evidence="5">
    <location>
        <begin position="39"/>
        <end position="127"/>
    </location>
</feature>
<dbReference type="InterPro" id="IPR049205">
    <property type="entry name" value="Vps3844_N"/>
</dbReference>
<dbReference type="EMBL" id="PEDP01000407">
    <property type="protein sequence ID" value="POS86116.1"/>
    <property type="molecule type" value="Genomic_DNA"/>
</dbReference>
<name>A0A2S4PVQ1_9PEZI</name>
<keyword evidence="2" id="KW-1133">Transmembrane helix</keyword>
<dbReference type="InterPro" id="IPR053065">
    <property type="entry name" value="Archenteron_Induction-Rel"/>
</dbReference>
<feature type="chain" id="PRO_5015578136" evidence="3">
    <location>
        <begin position="19"/>
        <end position="369"/>
    </location>
</feature>
<evidence type="ECO:0000256" key="3">
    <source>
        <dbReference type="SAM" id="SignalP"/>
    </source>
</evidence>
<feature type="signal peptide" evidence="3">
    <location>
        <begin position="1"/>
        <end position="18"/>
    </location>
</feature>
<keyword evidence="3" id="KW-0732">Signal</keyword>
<evidence type="ECO:0000259" key="4">
    <source>
        <dbReference type="Pfam" id="PF12955"/>
    </source>
</evidence>
<reference evidence="6 7" key="1">
    <citation type="submission" date="2017-10" db="EMBL/GenBank/DDBJ databases">
        <title>Development of genomic resources for the powdery mildew, Erysiphe pulchra.</title>
        <authorList>
            <person name="Wadl P.A."/>
            <person name="Mack B.M."/>
            <person name="Moore G."/>
            <person name="Beltz S.B."/>
        </authorList>
    </citation>
    <scope>NUCLEOTIDE SEQUENCE [LARGE SCALE GENOMIC DNA]</scope>
    <source>
        <strain evidence="6">Cflorida</strain>
    </source>
</reference>
<sequence length="369" mass="41144">MRLSSGFFLSVSASFCWASIKAPFYVFHEHDLPNRSEVPILSSNQAILVLARRLGLSNHHDLAGASDSTLSYINKFGEKNLHLFDNSEKKIRDLILIVEGISSEAMQPLLEKLHLKIPDFHIKDPSFFTKLIRNSEFQSLTENIENSETLKTAIDPNKSQWLKLLKEVFSELRRLFDRRQVNAAILFIPESTSSTESNPSQSELNEKVLKREKRDVEKPMISSTFSLSSIDQISALNSSKKTFKSLLPLCFNSLDTCISSTKNCSGHGECMSKSGEHDKQGACFTCKCRATNETVTWAKGTKKGWKIGYWGGSACHKEDVSSIFWLISIFTIVMLGVVTWGITMLFSIGEESLPGVIGAGVSSSKSKQN</sequence>
<comment type="caution">
    <text evidence="6">The sequence shown here is derived from an EMBL/GenBank/DDBJ whole genome shotgun (WGS) entry which is preliminary data.</text>
</comment>
<evidence type="ECO:0000259" key="5">
    <source>
        <dbReference type="Pfam" id="PF21656"/>
    </source>
</evidence>
<dbReference type="Pfam" id="PF21656">
    <property type="entry name" value="DUF6859"/>
    <property type="match status" value="1"/>
</dbReference>
<evidence type="ECO:0000313" key="7">
    <source>
        <dbReference type="Proteomes" id="UP000237438"/>
    </source>
</evidence>
<feature type="domain" description="Vacuolar sorting protein Vps3844 C-terminal" evidence="4">
    <location>
        <begin position="250"/>
        <end position="359"/>
    </location>
</feature>
<dbReference type="STRING" id="225359.A0A2S4PVQ1"/>
<dbReference type="GO" id="GO:0005783">
    <property type="term" value="C:endoplasmic reticulum"/>
    <property type="evidence" value="ECO:0007669"/>
    <property type="project" value="TreeGrafter"/>
</dbReference>
<proteinExistence type="predicted"/>
<evidence type="ECO:0000313" key="6">
    <source>
        <dbReference type="EMBL" id="POS86116.1"/>
    </source>
</evidence>
<accession>A0A2S4PVQ1</accession>
<keyword evidence="7" id="KW-1185">Reference proteome</keyword>
<keyword evidence="2" id="KW-0472">Membrane</keyword>
<feature type="compositionally biased region" description="Low complexity" evidence="1">
    <location>
        <begin position="192"/>
        <end position="203"/>
    </location>
</feature>
<dbReference type="Proteomes" id="UP000237438">
    <property type="component" value="Unassembled WGS sequence"/>
</dbReference>
<dbReference type="InterPro" id="IPR024382">
    <property type="entry name" value="Vps3844_C"/>
</dbReference>
<dbReference type="AlphaFoldDB" id="A0A2S4PVQ1"/>
<gene>
    <name evidence="6" type="ORF">EPUL_001587</name>
</gene>
<keyword evidence="2" id="KW-0812">Transmembrane</keyword>